<dbReference type="GO" id="GO:0016491">
    <property type="term" value="F:oxidoreductase activity"/>
    <property type="evidence" value="ECO:0007669"/>
    <property type="project" value="UniProtKB-KW"/>
</dbReference>
<evidence type="ECO:0000256" key="1">
    <source>
        <dbReference type="ARBA" id="ARBA00006484"/>
    </source>
</evidence>
<dbReference type="PRINTS" id="PR00081">
    <property type="entry name" value="GDHRDH"/>
</dbReference>
<comment type="similarity">
    <text evidence="1 3">Belongs to the short-chain dehydrogenases/reductases (SDR) family.</text>
</comment>
<dbReference type="InterPro" id="IPR036291">
    <property type="entry name" value="NAD(P)-bd_dom_sf"/>
</dbReference>
<keyword evidence="2" id="KW-0560">Oxidoreductase</keyword>
<dbReference type="PRINTS" id="PR00080">
    <property type="entry name" value="SDRFAMILY"/>
</dbReference>
<dbReference type="Pfam" id="PF00106">
    <property type="entry name" value="adh_short"/>
    <property type="match status" value="1"/>
</dbReference>
<dbReference type="STRING" id="157687.HMPREF3180_01823"/>
<dbReference type="AlphaFoldDB" id="A0A134A112"/>
<dbReference type="EMBL" id="LSDD01000134">
    <property type="protein sequence ID" value="KXB61376.1"/>
    <property type="molecule type" value="Genomic_DNA"/>
</dbReference>
<reference evidence="6" key="2">
    <citation type="submission" date="2016-01" db="EMBL/GenBank/DDBJ databases">
        <authorList>
            <person name="Mitreva M."/>
            <person name="Pepin K.H."/>
            <person name="Mihindukulasuriya K.A."/>
            <person name="Fulton R."/>
            <person name="Fronick C."/>
            <person name="O'Laughlin M."/>
            <person name="Miner T."/>
            <person name="Herter B."/>
            <person name="Rosa B.A."/>
            <person name="Cordes M."/>
            <person name="Tomlinson C."/>
            <person name="Wollam A."/>
            <person name="Palsikar V.B."/>
            <person name="Mardis E.R."/>
            <person name="Wilson R.K."/>
        </authorList>
    </citation>
    <scope>NUCLEOTIDE SEQUENCE [LARGE SCALE GENOMIC DNA]</scope>
    <source>
        <strain evidence="6">KA00185</strain>
    </source>
</reference>
<dbReference type="Proteomes" id="UP000070483">
    <property type="component" value="Unassembled WGS sequence"/>
</dbReference>
<dbReference type="CDD" id="cd05233">
    <property type="entry name" value="SDR_c"/>
    <property type="match status" value="1"/>
</dbReference>
<evidence type="ECO:0000256" key="3">
    <source>
        <dbReference type="RuleBase" id="RU000363"/>
    </source>
</evidence>
<protein>
    <submittedName>
        <fullName evidence="5">Oxidoreductase, short chain dehydrogenase/reductase family protein</fullName>
    </submittedName>
</protein>
<reference evidence="5" key="1">
    <citation type="submission" date="2016-01" db="EMBL/GenBank/DDBJ databases">
        <authorList>
            <person name="Oliw E.H."/>
        </authorList>
    </citation>
    <scope>NUCLEOTIDE SEQUENCE [LARGE SCALE GENOMIC DNA]</scope>
    <source>
        <strain evidence="5">KA00185</strain>
    </source>
</reference>
<evidence type="ECO:0000313" key="5">
    <source>
        <dbReference type="EMBL" id="KXB61376.1"/>
    </source>
</evidence>
<gene>
    <name evidence="5" type="ORF">HMPREF3180_01823</name>
    <name evidence="4" type="ORF">JMUB3933_1274</name>
</gene>
<evidence type="ECO:0000313" key="7">
    <source>
        <dbReference type="Proteomes" id="UP000321397"/>
    </source>
</evidence>
<name>A0A134A112_9FUSO</name>
<accession>A0A134A112</accession>
<dbReference type="SUPFAM" id="SSF51735">
    <property type="entry name" value="NAD(P)-binding Rossmann-fold domains"/>
    <property type="match status" value="1"/>
</dbReference>
<dbReference type="EMBL" id="AP019834">
    <property type="protein sequence ID" value="BBM47773.1"/>
    <property type="molecule type" value="Genomic_DNA"/>
</dbReference>
<dbReference type="PANTHER" id="PTHR42901:SF1">
    <property type="entry name" value="ALCOHOL DEHYDROGENASE"/>
    <property type="match status" value="1"/>
</dbReference>
<dbReference type="RefSeq" id="WP_060918394.1">
    <property type="nucleotide sequence ID" value="NZ_AP019834.1"/>
</dbReference>
<dbReference type="Proteomes" id="UP000321397">
    <property type="component" value="Chromosome"/>
</dbReference>
<sequence length="270" mass="30109">MKRVLITGASSGIGYELAKIYAKNGHNLVVVARNKDKLEILKKEIFEEISKNIKITVIENDLSLENAAERLYNQVKSEKLKINVLVNNAGVGIYGKFSEFDEETMKRNDAMINLNIKAVVELTRLFLNDMLKDGNGGILNVSSIAAFMPGPLMSTYYASKAFVQSFTEAVREEVKNDIRGKNIRISALCPGPTDTGFEKSSNLEESSLFERLKVMAAKKVAEIGYKEFQKGKAVIIPGIFNRIAVFGTRFLSRKFVVKTAGKLQEKKNKN</sequence>
<reference evidence="4 7" key="3">
    <citation type="submission" date="2019-07" db="EMBL/GenBank/DDBJ databases">
        <title>Complete Genome Sequence of Leptotrichia wadei Strain JMUB3933.</title>
        <authorList>
            <person name="Watanabe S."/>
            <person name="Cui L."/>
        </authorList>
    </citation>
    <scope>NUCLEOTIDE SEQUENCE [LARGE SCALE GENOMIC DNA]</scope>
    <source>
        <strain evidence="4 7">JMUB3933</strain>
    </source>
</reference>
<organism evidence="5 6">
    <name type="scientific">Leptotrichia wadei</name>
    <dbReference type="NCBI Taxonomy" id="157687"/>
    <lineage>
        <taxon>Bacteria</taxon>
        <taxon>Fusobacteriati</taxon>
        <taxon>Fusobacteriota</taxon>
        <taxon>Fusobacteriia</taxon>
        <taxon>Fusobacteriales</taxon>
        <taxon>Leptotrichiaceae</taxon>
        <taxon>Leptotrichia</taxon>
    </lineage>
</organism>
<evidence type="ECO:0000256" key="2">
    <source>
        <dbReference type="ARBA" id="ARBA00023002"/>
    </source>
</evidence>
<evidence type="ECO:0000313" key="6">
    <source>
        <dbReference type="Proteomes" id="UP000070483"/>
    </source>
</evidence>
<keyword evidence="6" id="KW-1185">Reference proteome</keyword>
<dbReference type="PANTHER" id="PTHR42901">
    <property type="entry name" value="ALCOHOL DEHYDROGENASE"/>
    <property type="match status" value="1"/>
</dbReference>
<dbReference type="OrthoDB" id="9808814at2"/>
<dbReference type="PIRSF" id="PIRSF000126">
    <property type="entry name" value="11-beta-HSD1"/>
    <property type="match status" value="1"/>
</dbReference>
<dbReference type="PATRIC" id="fig|157687.3.peg.1817"/>
<proteinExistence type="inferred from homology"/>
<dbReference type="Gene3D" id="3.40.50.720">
    <property type="entry name" value="NAD(P)-binding Rossmann-like Domain"/>
    <property type="match status" value="1"/>
</dbReference>
<evidence type="ECO:0000313" key="4">
    <source>
        <dbReference type="EMBL" id="BBM47773.1"/>
    </source>
</evidence>
<dbReference type="InterPro" id="IPR002347">
    <property type="entry name" value="SDR_fam"/>
</dbReference>